<dbReference type="OrthoDB" id="953995at2"/>
<organism evidence="1 2">
    <name type="scientific">Dyadobacter luticola</name>
    <dbReference type="NCBI Taxonomy" id="1979387"/>
    <lineage>
        <taxon>Bacteria</taxon>
        <taxon>Pseudomonadati</taxon>
        <taxon>Bacteroidota</taxon>
        <taxon>Cytophagia</taxon>
        <taxon>Cytophagales</taxon>
        <taxon>Spirosomataceae</taxon>
        <taxon>Dyadobacter</taxon>
    </lineage>
</organism>
<sequence length="345" mass="39652">MRFFSILALGFLILQGCKKTNVTPDPPLPEPTIEIPQTVKELIYKAYPTAGELKNARELEKDKVYEVSFRMGEKDYSVISSQSNILQSSRMSGEEVPESVVERVQKLSIKGGVLSNYRTVTIANGGEADVADYLLNGFKYVARFTPYAVYLNPFEKDYYTKNTADLPEGVQQFIAQRNKPNPTFINTLTNLNEASRNFIIKNNELTFSDCRVLVMPDGTNAYEVSVNYFGTTHLTISFNADSKVNWVASFNRLKKFEQDFNGTPALWAPNLTTQEISYFRDVLAGSSHFLGFNLDNFLNFERSYRNEYEDVKCYELQLNNNKNEFWYLRFSADKKLIYSFYNSNY</sequence>
<name>A0A5R9KZ21_9BACT</name>
<evidence type="ECO:0000313" key="1">
    <source>
        <dbReference type="EMBL" id="TLV01523.1"/>
    </source>
</evidence>
<dbReference type="EMBL" id="VCEJ01000004">
    <property type="protein sequence ID" value="TLV01523.1"/>
    <property type="molecule type" value="Genomic_DNA"/>
</dbReference>
<dbReference type="PROSITE" id="PS51257">
    <property type="entry name" value="PROKAR_LIPOPROTEIN"/>
    <property type="match status" value="1"/>
</dbReference>
<accession>A0A5R9KZ21</accession>
<comment type="caution">
    <text evidence="1">The sequence shown here is derived from an EMBL/GenBank/DDBJ whole genome shotgun (WGS) entry which is preliminary data.</text>
</comment>
<gene>
    <name evidence="1" type="ORF">FEN17_19045</name>
</gene>
<dbReference type="Proteomes" id="UP000306402">
    <property type="component" value="Unassembled WGS sequence"/>
</dbReference>
<reference evidence="1 2" key="1">
    <citation type="submission" date="2019-05" db="EMBL/GenBank/DDBJ databases">
        <authorList>
            <person name="Qu J.-H."/>
        </authorList>
    </citation>
    <scope>NUCLEOTIDE SEQUENCE [LARGE SCALE GENOMIC DNA]</scope>
    <source>
        <strain evidence="1 2">T17</strain>
    </source>
</reference>
<protein>
    <submittedName>
        <fullName evidence="1">Uncharacterized protein</fullName>
    </submittedName>
</protein>
<dbReference type="AlphaFoldDB" id="A0A5R9KZ21"/>
<dbReference type="RefSeq" id="WP_138366894.1">
    <property type="nucleotide sequence ID" value="NZ_VCEJ01000004.1"/>
</dbReference>
<evidence type="ECO:0000313" key="2">
    <source>
        <dbReference type="Proteomes" id="UP000306402"/>
    </source>
</evidence>
<proteinExistence type="predicted"/>
<keyword evidence="2" id="KW-1185">Reference proteome</keyword>